<dbReference type="InterPro" id="IPR029510">
    <property type="entry name" value="Ald_DH_CS_GLU"/>
</dbReference>
<dbReference type="EC" id="1.2.1.-" evidence="5"/>
<dbReference type="PANTHER" id="PTHR43353">
    <property type="entry name" value="SUCCINATE-SEMIALDEHYDE DEHYDROGENASE, MITOCHONDRIAL"/>
    <property type="match status" value="1"/>
</dbReference>
<dbReference type="GO" id="GO:0016491">
    <property type="term" value="F:oxidoreductase activity"/>
    <property type="evidence" value="ECO:0007669"/>
    <property type="project" value="UniProtKB-KW"/>
</dbReference>
<dbReference type="PROSITE" id="PS00687">
    <property type="entry name" value="ALDEHYDE_DEHYDR_GLU"/>
    <property type="match status" value="1"/>
</dbReference>
<gene>
    <name evidence="5" type="ORF">ACFSW7_13060</name>
</gene>
<dbReference type="Gene3D" id="3.40.605.10">
    <property type="entry name" value="Aldehyde Dehydrogenase, Chain A, domain 1"/>
    <property type="match status" value="1"/>
</dbReference>
<evidence type="ECO:0000256" key="2">
    <source>
        <dbReference type="PROSITE-ProRule" id="PRU10007"/>
    </source>
</evidence>
<comment type="similarity">
    <text evidence="3">Belongs to the aldehyde dehydrogenase family.</text>
</comment>
<dbReference type="CDD" id="cd07103">
    <property type="entry name" value="ALDH_F5_SSADH_GabD"/>
    <property type="match status" value="1"/>
</dbReference>
<dbReference type="SUPFAM" id="SSF53720">
    <property type="entry name" value="ALDH-like"/>
    <property type="match status" value="1"/>
</dbReference>
<reference evidence="6" key="1">
    <citation type="journal article" date="2019" name="Int. J. Syst. Evol. Microbiol.">
        <title>The Global Catalogue of Microorganisms (GCM) 10K type strain sequencing project: providing services to taxonomists for standard genome sequencing and annotation.</title>
        <authorList>
            <consortium name="The Broad Institute Genomics Platform"/>
            <consortium name="The Broad Institute Genome Sequencing Center for Infectious Disease"/>
            <person name="Wu L."/>
            <person name="Ma J."/>
        </authorList>
    </citation>
    <scope>NUCLEOTIDE SEQUENCE [LARGE SCALE GENOMIC DNA]</scope>
    <source>
        <strain evidence="6">TISTR 1514</strain>
    </source>
</reference>
<name>A0ABW5V3S8_9MICO</name>
<dbReference type="InterPro" id="IPR050740">
    <property type="entry name" value="Aldehyde_DH_Superfamily"/>
</dbReference>
<feature type="domain" description="Aldehyde dehydrogenase" evidence="4">
    <location>
        <begin position="26"/>
        <end position="484"/>
    </location>
</feature>
<dbReference type="InterPro" id="IPR016163">
    <property type="entry name" value="Ald_DH_C"/>
</dbReference>
<sequence length="492" mass="52343">MKWEGDAVVEVKLDNVPRGILIDGQWEEPSEREPIRVTNPATGDLLLEIANASPDDGMRALRAADAAQPAFAAMTAQARSGILHRAHALLLESKHELAAIMTAEMGKPYAEALGEVDYSASYLQWYAHEGVRVQGSHSRTPNGRGQIVLSREPVGVSLLITPWNFPLAMGARKIAPAIATGCAVVVKPAEKTPLTMLFFAKLLEQAGVPAGAVNVITTSQSSATVAPMLDSGLVRHLSFTGSTQVGSILHGQCSKHMVRTSLELGGNAPFIVFDDADLDRAVTEISAAKLRNMGEACTAANRIIVDERIADEVAQRLAAHFGTLQVGNGLDDGTQIGPMIDEASCRRIQGLVDDAVEKGAEVLVGGVLPDGPGNFYPPTVLRNVSRDAKLTKEEIFGPVAPILTFRTEDEAIELANDTEYGLAGYVLTENLARAMRVSRRLEIGMVGINSGIISDAAAPLGGVKASGLGREGGVLGIDEFLEYKYSFIVDED</sequence>
<evidence type="ECO:0000313" key="6">
    <source>
        <dbReference type="Proteomes" id="UP001597492"/>
    </source>
</evidence>
<dbReference type="EMBL" id="JBHUNE010000009">
    <property type="protein sequence ID" value="MFD2759307.1"/>
    <property type="molecule type" value="Genomic_DNA"/>
</dbReference>
<dbReference type="RefSeq" id="WP_019618821.1">
    <property type="nucleotide sequence ID" value="NZ_JBHUNE010000009.1"/>
</dbReference>
<protein>
    <submittedName>
        <fullName evidence="5">NAD-dependent succinate-semialdehyde dehydrogenase</fullName>
        <ecNumber evidence="5">1.2.1.-</ecNumber>
    </submittedName>
</protein>
<dbReference type="Pfam" id="PF00171">
    <property type="entry name" value="Aldedh"/>
    <property type="match status" value="1"/>
</dbReference>
<keyword evidence="6" id="KW-1185">Reference proteome</keyword>
<evidence type="ECO:0000256" key="1">
    <source>
        <dbReference type="ARBA" id="ARBA00023002"/>
    </source>
</evidence>
<organism evidence="5 6">
    <name type="scientific">Gulosibacter faecalis</name>
    <dbReference type="NCBI Taxonomy" id="272240"/>
    <lineage>
        <taxon>Bacteria</taxon>
        <taxon>Bacillati</taxon>
        <taxon>Actinomycetota</taxon>
        <taxon>Actinomycetes</taxon>
        <taxon>Micrococcales</taxon>
        <taxon>Microbacteriaceae</taxon>
        <taxon>Gulosibacter</taxon>
    </lineage>
</organism>
<dbReference type="InterPro" id="IPR016162">
    <property type="entry name" value="Ald_DH_N"/>
</dbReference>
<evidence type="ECO:0000256" key="3">
    <source>
        <dbReference type="RuleBase" id="RU003345"/>
    </source>
</evidence>
<keyword evidence="1 3" id="KW-0560">Oxidoreductase</keyword>
<evidence type="ECO:0000313" key="5">
    <source>
        <dbReference type="EMBL" id="MFD2759307.1"/>
    </source>
</evidence>
<dbReference type="InterPro" id="IPR016160">
    <property type="entry name" value="Ald_DH_CS_CYS"/>
</dbReference>
<dbReference type="InterPro" id="IPR015590">
    <property type="entry name" value="Aldehyde_DH_dom"/>
</dbReference>
<feature type="active site" evidence="2">
    <location>
        <position position="263"/>
    </location>
</feature>
<dbReference type="PANTHER" id="PTHR43353:SF5">
    <property type="entry name" value="SUCCINATE-SEMIALDEHYDE DEHYDROGENASE, MITOCHONDRIAL"/>
    <property type="match status" value="1"/>
</dbReference>
<accession>A0ABW5V3S8</accession>
<dbReference type="Proteomes" id="UP001597492">
    <property type="component" value="Unassembled WGS sequence"/>
</dbReference>
<dbReference type="InterPro" id="IPR016161">
    <property type="entry name" value="Ald_DH/histidinol_DH"/>
</dbReference>
<dbReference type="Gene3D" id="3.40.309.10">
    <property type="entry name" value="Aldehyde Dehydrogenase, Chain A, domain 2"/>
    <property type="match status" value="1"/>
</dbReference>
<comment type="caution">
    <text evidence="5">The sequence shown here is derived from an EMBL/GenBank/DDBJ whole genome shotgun (WGS) entry which is preliminary data.</text>
</comment>
<dbReference type="PROSITE" id="PS00070">
    <property type="entry name" value="ALDEHYDE_DEHYDR_CYS"/>
    <property type="match status" value="1"/>
</dbReference>
<proteinExistence type="inferred from homology"/>
<evidence type="ECO:0000259" key="4">
    <source>
        <dbReference type="Pfam" id="PF00171"/>
    </source>
</evidence>